<dbReference type="InterPro" id="IPR051051">
    <property type="entry name" value="E3_ubiq-ligase_TRIM/RNF"/>
</dbReference>
<dbReference type="Pfam" id="PF00643">
    <property type="entry name" value="zf-B_box"/>
    <property type="match status" value="1"/>
</dbReference>
<dbReference type="PRINTS" id="PR01407">
    <property type="entry name" value="BUTYPHLNCDUF"/>
</dbReference>
<dbReference type="InterPro" id="IPR001870">
    <property type="entry name" value="B30.2/SPRY"/>
</dbReference>
<dbReference type="Gene3D" id="2.60.120.920">
    <property type="match status" value="1"/>
</dbReference>
<dbReference type="SUPFAM" id="SSF49899">
    <property type="entry name" value="Concanavalin A-like lectins/glucanases"/>
    <property type="match status" value="1"/>
</dbReference>
<dbReference type="InterPro" id="IPR006574">
    <property type="entry name" value="PRY"/>
</dbReference>
<organism evidence="1 2">
    <name type="scientific">Labeo rohita</name>
    <name type="common">Indian major carp</name>
    <name type="synonym">Cyprinus rohita</name>
    <dbReference type="NCBI Taxonomy" id="84645"/>
    <lineage>
        <taxon>Eukaryota</taxon>
        <taxon>Metazoa</taxon>
        <taxon>Chordata</taxon>
        <taxon>Craniata</taxon>
        <taxon>Vertebrata</taxon>
        <taxon>Euteleostomi</taxon>
        <taxon>Actinopterygii</taxon>
        <taxon>Neopterygii</taxon>
        <taxon>Teleostei</taxon>
        <taxon>Ostariophysi</taxon>
        <taxon>Cypriniformes</taxon>
        <taxon>Cyprinidae</taxon>
        <taxon>Labeoninae</taxon>
        <taxon>Labeonini</taxon>
        <taxon>Labeo</taxon>
    </lineage>
</organism>
<dbReference type="EMBL" id="QBIY01013297">
    <property type="protein sequence ID" value="RXN08909.1"/>
    <property type="molecule type" value="Genomic_DNA"/>
</dbReference>
<dbReference type="PROSITE" id="PS50119">
    <property type="entry name" value="ZF_BBOX"/>
    <property type="match status" value="1"/>
</dbReference>
<keyword evidence="2" id="KW-1185">Reference proteome</keyword>
<evidence type="ECO:0000313" key="2">
    <source>
        <dbReference type="Proteomes" id="UP000290572"/>
    </source>
</evidence>
<dbReference type="GO" id="GO:0005737">
    <property type="term" value="C:cytoplasm"/>
    <property type="evidence" value="ECO:0007669"/>
    <property type="project" value="UniProtKB-ARBA"/>
</dbReference>
<dbReference type="GO" id="GO:0045087">
    <property type="term" value="P:innate immune response"/>
    <property type="evidence" value="ECO:0007669"/>
    <property type="project" value="UniProtKB-KW"/>
</dbReference>
<dbReference type="PROSITE" id="PS00518">
    <property type="entry name" value="ZF_RING_1"/>
    <property type="match status" value="1"/>
</dbReference>
<dbReference type="SMART" id="SM00184">
    <property type="entry name" value="RING"/>
    <property type="match status" value="1"/>
</dbReference>
<dbReference type="SUPFAM" id="SSF57850">
    <property type="entry name" value="RING/U-box"/>
    <property type="match status" value="1"/>
</dbReference>
<dbReference type="Gene3D" id="3.30.160.60">
    <property type="entry name" value="Classic Zinc Finger"/>
    <property type="match status" value="1"/>
</dbReference>
<dbReference type="STRING" id="84645.A0A498LKI8"/>
<dbReference type="Pfam" id="PF25600">
    <property type="entry name" value="TRIM_CC"/>
    <property type="match status" value="1"/>
</dbReference>
<dbReference type="SMART" id="SM00449">
    <property type="entry name" value="SPRY"/>
    <property type="match status" value="1"/>
</dbReference>
<dbReference type="InterPro" id="IPR001841">
    <property type="entry name" value="Znf_RING"/>
</dbReference>
<gene>
    <name evidence="1" type="ORF">ROHU_011448</name>
</gene>
<dbReference type="Proteomes" id="UP000290572">
    <property type="component" value="Unassembled WGS sequence"/>
</dbReference>
<sequence length="482" mass="54399">MMEDHMQCTICLDPYKIPVTIPCGHTFCKVCISKFWDGKDKDFACPVCNVTFATRPQLNRNVSLSILSEAAASPTKRDVCTGASVHTDLEPEQICERHQKPLVIYCRNDSMCVCYECSVNECKAHDKILVEEERKNREVSLQQTSLWVNNKFSQLIKVLAEKQEVTQLFLDQQQELTVSQAQERLAVLEERATQLAAFQEEISSLCTLPTCQLIKNSRLIEVPHFSDIPVDVHVSVQEKLTPVTDVLSRVSKLVCEDLERAVQVPGGQDKEGSPQDKRPVLAVVPSPATPSYPAEREGLNAYHCNLTFDPRTANAHLRLSQSNRRAEHLTSGPRPVPADESRFDHTWQVLCFQNFTHGQHYWELEVSKPWAYVGVTYPNIPRKEKGKRCMVGMNELSWSLQLDERQLSAWHAGCREPVVGQLPLNAQPLRIGMLLDYEAGTLTYYGEGQVRLHAFHCAFTQALLPACWIGEGVTITLCEPRA</sequence>
<name>A0A498LKI8_LABRO</name>
<dbReference type="InterPro" id="IPR013083">
    <property type="entry name" value="Znf_RING/FYVE/PHD"/>
</dbReference>
<dbReference type="Gene3D" id="3.30.40.10">
    <property type="entry name" value="Zinc/RING finger domain, C3HC4 (zinc finger)"/>
    <property type="match status" value="1"/>
</dbReference>
<dbReference type="InterPro" id="IPR043136">
    <property type="entry name" value="B30.2/SPRY_sf"/>
</dbReference>
<dbReference type="PANTHER" id="PTHR25465:SF5">
    <property type="entry name" value="E3 UBIQUITIN_ISG15 LIGASE TRIM25-RELATED"/>
    <property type="match status" value="1"/>
</dbReference>
<dbReference type="InterPro" id="IPR003879">
    <property type="entry name" value="Butyrophylin_SPRY"/>
</dbReference>
<dbReference type="PANTHER" id="PTHR25465">
    <property type="entry name" value="B-BOX DOMAIN CONTAINING"/>
    <property type="match status" value="1"/>
</dbReference>
<protein>
    <submittedName>
        <fullName evidence="1">Tripartite motif-containing 65-like protein</fullName>
    </submittedName>
</protein>
<dbReference type="Pfam" id="PF13765">
    <property type="entry name" value="PRY"/>
    <property type="match status" value="1"/>
</dbReference>
<proteinExistence type="predicted"/>
<dbReference type="InterPro" id="IPR013320">
    <property type="entry name" value="ConA-like_dom_sf"/>
</dbReference>
<dbReference type="InterPro" id="IPR017907">
    <property type="entry name" value="Znf_RING_CS"/>
</dbReference>
<reference evidence="1" key="1">
    <citation type="submission" date="2018-03" db="EMBL/GenBank/DDBJ databases">
        <title>Draft genome sequence of Rohu Carp (Labeo rohita).</title>
        <authorList>
            <person name="Das P."/>
            <person name="Kushwaha B."/>
            <person name="Joshi C.G."/>
            <person name="Kumar D."/>
            <person name="Nagpure N.S."/>
            <person name="Sahoo L."/>
            <person name="Das S.P."/>
            <person name="Bit A."/>
            <person name="Patnaik S."/>
            <person name="Meher P.K."/>
            <person name="Jayasankar P."/>
            <person name="Koringa P.G."/>
            <person name="Patel N.V."/>
            <person name="Hinsu A.T."/>
            <person name="Kumar R."/>
            <person name="Pandey M."/>
            <person name="Agarwal S."/>
            <person name="Srivastava S."/>
            <person name="Singh M."/>
            <person name="Iquebal M.A."/>
            <person name="Jaiswal S."/>
            <person name="Angadi U.B."/>
            <person name="Kumar N."/>
            <person name="Raza M."/>
            <person name="Shah T.M."/>
            <person name="Rai A."/>
            <person name="Jena J.K."/>
        </authorList>
    </citation>
    <scope>NUCLEOTIDE SEQUENCE [LARGE SCALE GENOMIC DNA]</scope>
    <source>
        <strain evidence="1">DASCIFA01</strain>
        <tissue evidence="1">Testis</tissue>
    </source>
</reference>
<dbReference type="Pfam" id="PF00622">
    <property type="entry name" value="SPRY"/>
    <property type="match status" value="1"/>
</dbReference>
<dbReference type="InterPro" id="IPR058030">
    <property type="entry name" value="TRIM8/14/16/25/29/45/65_CC"/>
</dbReference>
<dbReference type="PROSITE" id="PS50188">
    <property type="entry name" value="B302_SPRY"/>
    <property type="match status" value="1"/>
</dbReference>
<dbReference type="InterPro" id="IPR000315">
    <property type="entry name" value="Znf_B-box"/>
</dbReference>
<dbReference type="InterPro" id="IPR003877">
    <property type="entry name" value="SPRY_dom"/>
</dbReference>
<accession>A0A498LKI8</accession>
<comment type="caution">
    <text evidence="1">The sequence shown here is derived from an EMBL/GenBank/DDBJ whole genome shotgun (WGS) entry which is preliminary data.</text>
</comment>
<dbReference type="AlphaFoldDB" id="A0A498LKI8"/>
<dbReference type="PROSITE" id="PS50089">
    <property type="entry name" value="ZF_RING_2"/>
    <property type="match status" value="1"/>
</dbReference>
<dbReference type="SMART" id="SM00589">
    <property type="entry name" value="PRY"/>
    <property type="match status" value="1"/>
</dbReference>
<dbReference type="SMART" id="SM00336">
    <property type="entry name" value="BBOX"/>
    <property type="match status" value="1"/>
</dbReference>
<dbReference type="Pfam" id="PF15227">
    <property type="entry name" value="zf-C3HC4_4"/>
    <property type="match status" value="1"/>
</dbReference>
<dbReference type="SUPFAM" id="SSF57845">
    <property type="entry name" value="B-box zinc-binding domain"/>
    <property type="match status" value="1"/>
</dbReference>
<evidence type="ECO:0000313" key="1">
    <source>
        <dbReference type="EMBL" id="RXN08909.1"/>
    </source>
</evidence>
<dbReference type="GO" id="GO:0008270">
    <property type="term" value="F:zinc ion binding"/>
    <property type="evidence" value="ECO:0007669"/>
    <property type="project" value="UniProtKB-KW"/>
</dbReference>